<name>A0ABN9UTM5_9DINO</name>
<gene>
    <name evidence="2" type="ORF">PCOR1329_LOCUS51022</name>
</gene>
<feature type="compositionally biased region" description="Low complexity" evidence="1">
    <location>
        <begin position="228"/>
        <end position="238"/>
    </location>
</feature>
<reference evidence="2" key="1">
    <citation type="submission" date="2023-10" db="EMBL/GenBank/DDBJ databases">
        <authorList>
            <person name="Chen Y."/>
            <person name="Shah S."/>
            <person name="Dougan E. K."/>
            <person name="Thang M."/>
            <person name="Chan C."/>
        </authorList>
    </citation>
    <scope>NUCLEOTIDE SEQUENCE [LARGE SCALE GENOMIC DNA]</scope>
</reference>
<dbReference type="EMBL" id="CAUYUJ010016183">
    <property type="protein sequence ID" value="CAK0862672.1"/>
    <property type="molecule type" value="Genomic_DNA"/>
</dbReference>
<feature type="region of interest" description="Disordered" evidence="1">
    <location>
        <begin position="33"/>
        <end position="143"/>
    </location>
</feature>
<accession>A0ABN9UTM5</accession>
<sequence>MLASISRCGQPAAAARAPCPSILGIDAAEVLRQVQAEAPPPDQAEAESPGSDSAPSEDNMSHAELVRVGAMLRHKRRHRRRNARSRAGARQSADGGGRGDAGRQRARPRDSRAAARCRRRGNPDRATPSPTTAESPSSPSRRAELLKMVAFGQTTYVRRGGTAAPARPPSGLRLGAAVRDAGGRATFHDAPPSAGGWSSVPQHGVNGSAAAAAAFVVLGPQKDRFSCAQGAPAVAAGAPKEDGNRRRPPSSGPRGGEDA</sequence>
<dbReference type="Proteomes" id="UP001189429">
    <property type="component" value="Unassembled WGS sequence"/>
</dbReference>
<feature type="compositionally biased region" description="Basic and acidic residues" evidence="1">
    <location>
        <begin position="100"/>
        <end position="113"/>
    </location>
</feature>
<organism evidence="2 3">
    <name type="scientific">Prorocentrum cordatum</name>
    <dbReference type="NCBI Taxonomy" id="2364126"/>
    <lineage>
        <taxon>Eukaryota</taxon>
        <taxon>Sar</taxon>
        <taxon>Alveolata</taxon>
        <taxon>Dinophyceae</taxon>
        <taxon>Prorocentrales</taxon>
        <taxon>Prorocentraceae</taxon>
        <taxon>Prorocentrum</taxon>
    </lineage>
</organism>
<feature type="region of interest" description="Disordered" evidence="1">
    <location>
        <begin position="227"/>
        <end position="259"/>
    </location>
</feature>
<comment type="caution">
    <text evidence="2">The sequence shown here is derived from an EMBL/GenBank/DDBJ whole genome shotgun (WGS) entry which is preliminary data.</text>
</comment>
<evidence type="ECO:0000256" key="1">
    <source>
        <dbReference type="SAM" id="MobiDB-lite"/>
    </source>
</evidence>
<evidence type="ECO:0000313" key="2">
    <source>
        <dbReference type="EMBL" id="CAK0862672.1"/>
    </source>
</evidence>
<keyword evidence="3" id="KW-1185">Reference proteome</keyword>
<feature type="compositionally biased region" description="Basic residues" evidence="1">
    <location>
        <begin position="72"/>
        <end position="84"/>
    </location>
</feature>
<feature type="compositionally biased region" description="Low complexity" evidence="1">
    <location>
        <begin position="125"/>
        <end position="140"/>
    </location>
</feature>
<evidence type="ECO:0000313" key="3">
    <source>
        <dbReference type="Proteomes" id="UP001189429"/>
    </source>
</evidence>
<proteinExistence type="predicted"/>
<protein>
    <submittedName>
        <fullName evidence="2">Uncharacterized protein</fullName>
    </submittedName>
</protein>